<dbReference type="EMBL" id="JBHTBS010000006">
    <property type="protein sequence ID" value="MFC7338202.1"/>
    <property type="molecule type" value="Genomic_DNA"/>
</dbReference>
<evidence type="ECO:0000313" key="2">
    <source>
        <dbReference type="EMBL" id="MFC7338202.1"/>
    </source>
</evidence>
<dbReference type="Proteomes" id="UP001596472">
    <property type="component" value="Unassembled WGS sequence"/>
</dbReference>
<dbReference type="RefSeq" id="WP_379713242.1">
    <property type="nucleotide sequence ID" value="NZ_JBHTBS010000006.1"/>
</dbReference>
<reference evidence="3" key="1">
    <citation type="journal article" date="2019" name="Int. J. Syst. Evol. Microbiol.">
        <title>The Global Catalogue of Microorganisms (GCM) 10K type strain sequencing project: providing services to taxonomists for standard genome sequencing and annotation.</title>
        <authorList>
            <consortium name="The Broad Institute Genomics Platform"/>
            <consortium name="The Broad Institute Genome Sequencing Center for Infectious Disease"/>
            <person name="Wu L."/>
            <person name="Ma J."/>
        </authorList>
    </citation>
    <scope>NUCLEOTIDE SEQUENCE [LARGE SCALE GENOMIC DNA]</scope>
    <source>
        <strain evidence="3">CGMCC 4.1467</strain>
    </source>
</reference>
<name>A0ABW2L766_9BACT</name>
<sequence>MKTLGKWTWTVLSCCLLVGAGLVFAELAGRGESQVDLRSPEVIHRILGYDFPQHWKIEAVDQTDGRYYWAIDGGVTPDWISSIGGTPEDGSDTRWDVAIADGDGIHRSSVFIRCPKRCCIAVEAARPKKSKAEQGVAPQSATRSESDSEGGDKPQPESEPRPR</sequence>
<comment type="caution">
    <text evidence="2">The sequence shown here is derived from an EMBL/GenBank/DDBJ whole genome shotgun (WGS) entry which is preliminary data.</text>
</comment>
<gene>
    <name evidence="2" type="ORF">ACFQY0_13490</name>
</gene>
<feature type="compositionally biased region" description="Basic and acidic residues" evidence="1">
    <location>
        <begin position="144"/>
        <end position="163"/>
    </location>
</feature>
<organism evidence="2 3">
    <name type="scientific">Haloferula chungangensis</name>
    <dbReference type="NCBI Taxonomy" id="1048331"/>
    <lineage>
        <taxon>Bacteria</taxon>
        <taxon>Pseudomonadati</taxon>
        <taxon>Verrucomicrobiota</taxon>
        <taxon>Verrucomicrobiia</taxon>
        <taxon>Verrucomicrobiales</taxon>
        <taxon>Verrucomicrobiaceae</taxon>
        <taxon>Haloferula</taxon>
    </lineage>
</organism>
<accession>A0ABW2L766</accession>
<evidence type="ECO:0000313" key="3">
    <source>
        <dbReference type="Proteomes" id="UP001596472"/>
    </source>
</evidence>
<proteinExistence type="predicted"/>
<feature type="region of interest" description="Disordered" evidence="1">
    <location>
        <begin position="125"/>
        <end position="163"/>
    </location>
</feature>
<evidence type="ECO:0000256" key="1">
    <source>
        <dbReference type="SAM" id="MobiDB-lite"/>
    </source>
</evidence>
<protein>
    <submittedName>
        <fullName evidence="2">Uncharacterized protein</fullName>
    </submittedName>
</protein>
<keyword evidence="3" id="KW-1185">Reference proteome</keyword>